<feature type="transmembrane region" description="Helical" evidence="7">
    <location>
        <begin position="58"/>
        <end position="81"/>
    </location>
</feature>
<organism evidence="9">
    <name type="scientific">Chelativorans sp. (strain BNC1)</name>
    <dbReference type="NCBI Taxonomy" id="266779"/>
    <lineage>
        <taxon>Bacteria</taxon>
        <taxon>Pseudomonadati</taxon>
        <taxon>Pseudomonadota</taxon>
        <taxon>Alphaproteobacteria</taxon>
        <taxon>Hyphomicrobiales</taxon>
        <taxon>Phyllobacteriaceae</taxon>
        <taxon>Chelativorans</taxon>
    </lineage>
</organism>
<name>Q11CF7_CHESB</name>
<gene>
    <name evidence="9" type="ordered locus">Meso_3547</name>
</gene>
<dbReference type="InterPro" id="IPR005829">
    <property type="entry name" value="Sugar_transporter_CS"/>
</dbReference>
<dbReference type="GO" id="GO:0022857">
    <property type="term" value="F:transmembrane transporter activity"/>
    <property type="evidence" value="ECO:0007669"/>
    <property type="project" value="InterPro"/>
</dbReference>
<feature type="transmembrane region" description="Helical" evidence="7">
    <location>
        <begin position="159"/>
        <end position="180"/>
    </location>
</feature>
<feature type="transmembrane region" description="Helical" evidence="7">
    <location>
        <begin position="341"/>
        <end position="367"/>
    </location>
</feature>
<dbReference type="InterPro" id="IPR020846">
    <property type="entry name" value="MFS_dom"/>
</dbReference>
<evidence type="ECO:0000259" key="8">
    <source>
        <dbReference type="PROSITE" id="PS50850"/>
    </source>
</evidence>
<feature type="transmembrane region" description="Helical" evidence="7">
    <location>
        <begin position="120"/>
        <end position="147"/>
    </location>
</feature>
<keyword evidence="4 7" id="KW-0812">Transmembrane</keyword>
<dbReference type="HOGENOM" id="CLU_001265_39_5_5"/>
<feature type="transmembrane region" description="Helical" evidence="7">
    <location>
        <begin position="388"/>
        <end position="406"/>
    </location>
</feature>
<evidence type="ECO:0000256" key="6">
    <source>
        <dbReference type="ARBA" id="ARBA00023136"/>
    </source>
</evidence>
<evidence type="ECO:0000256" key="2">
    <source>
        <dbReference type="ARBA" id="ARBA00022448"/>
    </source>
</evidence>
<keyword evidence="2" id="KW-0813">Transport</keyword>
<feature type="domain" description="Major facilitator superfamily (MFS) profile" evidence="8">
    <location>
        <begin position="20"/>
        <end position="435"/>
    </location>
</feature>
<reference evidence="9" key="1">
    <citation type="submission" date="2006-06" db="EMBL/GenBank/DDBJ databases">
        <title>Complete sequence of chromosome of Chelativorans sp. BNC1.</title>
        <authorList>
            <consortium name="US DOE Joint Genome Institute"/>
            <person name="Copeland A."/>
            <person name="Lucas S."/>
            <person name="Lapidus A."/>
            <person name="Barry K."/>
            <person name="Detter J.C."/>
            <person name="Glavina del Rio T."/>
            <person name="Hammon N."/>
            <person name="Israni S."/>
            <person name="Dalin E."/>
            <person name="Tice H."/>
            <person name="Pitluck S."/>
            <person name="Chertkov O."/>
            <person name="Brettin T."/>
            <person name="Bruce D."/>
            <person name="Han C."/>
            <person name="Tapia R."/>
            <person name="Gilna P."/>
            <person name="Schmutz J."/>
            <person name="Larimer F."/>
            <person name="Land M."/>
            <person name="Hauser L."/>
            <person name="Kyrpides N."/>
            <person name="Mikhailova N."/>
            <person name="Richardson P."/>
        </authorList>
    </citation>
    <scope>NUCLEOTIDE SEQUENCE</scope>
    <source>
        <strain evidence="9">BNC1</strain>
    </source>
</reference>
<evidence type="ECO:0000256" key="7">
    <source>
        <dbReference type="SAM" id="Phobius"/>
    </source>
</evidence>
<dbReference type="FunFam" id="1.20.1250.20:FF:000001">
    <property type="entry name" value="Dicarboxylate MFS transporter"/>
    <property type="match status" value="1"/>
</dbReference>
<dbReference type="InterPro" id="IPR011701">
    <property type="entry name" value="MFS"/>
</dbReference>
<protein>
    <submittedName>
        <fullName evidence="9">Major facilitator superfamily MFS_1</fullName>
    </submittedName>
</protein>
<dbReference type="Pfam" id="PF07690">
    <property type="entry name" value="MFS_1"/>
    <property type="match status" value="1"/>
</dbReference>
<dbReference type="PROSITE" id="PS00217">
    <property type="entry name" value="SUGAR_TRANSPORT_2"/>
    <property type="match status" value="1"/>
</dbReference>
<dbReference type="PANTHER" id="PTHR43045:SF1">
    <property type="entry name" value="SHIKIMATE TRANSPORTER"/>
    <property type="match status" value="1"/>
</dbReference>
<evidence type="ECO:0000313" key="9">
    <source>
        <dbReference type="EMBL" id="ABG64918.1"/>
    </source>
</evidence>
<dbReference type="PANTHER" id="PTHR43045">
    <property type="entry name" value="SHIKIMATE TRANSPORTER"/>
    <property type="match status" value="1"/>
</dbReference>
<dbReference type="PROSITE" id="PS50850">
    <property type="entry name" value="MFS"/>
    <property type="match status" value="1"/>
</dbReference>
<sequence>MTMSIAVGKSPAEQANIRRAVTAATIGTIIEWFDYALYGAAAGLIINKLFFPQFSESAGVLAAFATFAVGFFSRPLGGVLISHMGDRFGRKPALIFTISLMGLTTVAMGLLPTYAQVGLWAPALLVLLRLLQGFGAGAEYAGAVTLVAEYVPPERKAYYTAYLQAATVVGIMLATLMFLLVSYLPEETLFGWAWRVPFLISALLFGVALYIRKNLDETPEYVAAMKKAAERRHEQRVPIGELITKSPRELLFGFLSVTGHNANAYILSAFSLSYMTNTLGMTRTDSLTAVMIATLTGIIMTPPMGALADRIGHARVYFFGAVFVFFFAFPMFAMLDTKNVVLATLALSIGYGIGFGGLASAQGAFLANLFPVRYRFSGIAMTRELNSLLIAGPTPFIASALVGWGGGEPTLVVGYLMLCCAVTAIAILAVRSRSFERGST</sequence>
<evidence type="ECO:0000256" key="5">
    <source>
        <dbReference type="ARBA" id="ARBA00022989"/>
    </source>
</evidence>
<dbReference type="GO" id="GO:0005886">
    <property type="term" value="C:plasma membrane"/>
    <property type="evidence" value="ECO:0007669"/>
    <property type="project" value="UniProtKB-SubCell"/>
</dbReference>
<feature type="transmembrane region" description="Helical" evidence="7">
    <location>
        <begin position="250"/>
        <end position="274"/>
    </location>
</feature>
<dbReference type="eggNOG" id="COG0477">
    <property type="taxonomic scope" value="Bacteria"/>
</dbReference>
<dbReference type="CDD" id="cd17369">
    <property type="entry name" value="MFS_ShiA_like"/>
    <property type="match status" value="1"/>
</dbReference>
<keyword evidence="6 7" id="KW-0472">Membrane</keyword>
<feature type="transmembrane region" description="Helical" evidence="7">
    <location>
        <begin position="192"/>
        <end position="211"/>
    </location>
</feature>
<keyword evidence="5 7" id="KW-1133">Transmembrane helix</keyword>
<dbReference type="SUPFAM" id="SSF103473">
    <property type="entry name" value="MFS general substrate transporter"/>
    <property type="match status" value="1"/>
</dbReference>
<accession>Q11CF7</accession>
<keyword evidence="3" id="KW-1003">Cell membrane</keyword>
<dbReference type="InterPro" id="IPR036259">
    <property type="entry name" value="MFS_trans_sf"/>
</dbReference>
<feature type="transmembrane region" description="Helical" evidence="7">
    <location>
        <begin position="21"/>
        <end position="46"/>
    </location>
</feature>
<feature type="transmembrane region" description="Helical" evidence="7">
    <location>
        <begin position="286"/>
        <end position="304"/>
    </location>
</feature>
<evidence type="ECO:0000256" key="1">
    <source>
        <dbReference type="ARBA" id="ARBA00004651"/>
    </source>
</evidence>
<evidence type="ECO:0000256" key="3">
    <source>
        <dbReference type="ARBA" id="ARBA00022475"/>
    </source>
</evidence>
<proteinExistence type="predicted"/>
<dbReference type="STRING" id="266779.Meso_3547"/>
<feature type="transmembrane region" description="Helical" evidence="7">
    <location>
        <begin position="93"/>
        <end position="114"/>
    </location>
</feature>
<comment type="subcellular location">
    <subcellularLocation>
        <location evidence="1">Cell membrane</location>
        <topology evidence="1">Multi-pass membrane protein</topology>
    </subcellularLocation>
</comment>
<dbReference type="EMBL" id="CP000390">
    <property type="protein sequence ID" value="ABG64918.1"/>
    <property type="molecule type" value="Genomic_DNA"/>
</dbReference>
<feature type="transmembrane region" description="Helical" evidence="7">
    <location>
        <begin position="316"/>
        <end position="335"/>
    </location>
</feature>
<evidence type="ECO:0000256" key="4">
    <source>
        <dbReference type="ARBA" id="ARBA00022692"/>
    </source>
</evidence>
<dbReference type="AlphaFoldDB" id="Q11CF7"/>
<dbReference type="Gene3D" id="1.20.1250.20">
    <property type="entry name" value="MFS general substrate transporter like domains"/>
    <property type="match status" value="2"/>
</dbReference>
<feature type="transmembrane region" description="Helical" evidence="7">
    <location>
        <begin position="412"/>
        <end position="430"/>
    </location>
</feature>
<dbReference type="KEGG" id="mes:Meso_3547"/>